<keyword evidence="2" id="KW-1185">Reference proteome</keyword>
<proteinExistence type="predicted"/>
<dbReference type="EMBL" id="JAEVFJ010000010">
    <property type="protein sequence ID" value="KAH8102163.1"/>
    <property type="molecule type" value="Genomic_DNA"/>
</dbReference>
<name>A0A8K0XRE8_9AGAR</name>
<organism evidence="1 2">
    <name type="scientific">Cristinia sonorae</name>
    <dbReference type="NCBI Taxonomy" id="1940300"/>
    <lineage>
        <taxon>Eukaryota</taxon>
        <taxon>Fungi</taxon>
        <taxon>Dikarya</taxon>
        <taxon>Basidiomycota</taxon>
        <taxon>Agaricomycotina</taxon>
        <taxon>Agaricomycetes</taxon>
        <taxon>Agaricomycetidae</taxon>
        <taxon>Agaricales</taxon>
        <taxon>Pleurotineae</taxon>
        <taxon>Stephanosporaceae</taxon>
        <taxon>Cristinia</taxon>
    </lineage>
</organism>
<comment type="caution">
    <text evidence="1">The sequence shown here is derived from an EMBL/GenBank/DDBJ whole genome shotgun (WGS) entry which is preliminary data.</text>
</comment>
<protein>
    <submittedName>
        <fullName evidence="1">Uncharacterized protein</fullName>
    </submittedName>
</protein>
<gene>
    <name evidence="1" type="ORF">BXZ70DRAFT_56949</name>
</gene>
<evidence type="ECO:0000313" key="2">
    <source>
        <dbReference type="Proteomes" id="UP000813824"/>
    </source>
</evidence>
<evidence type="ECO:0000313" key="1">
    <source>
        <dbReference type="EMBL" id="KAH8102163.1"/>
    </source>
</evidence>
<reference evidence="1" key="1">
    <citation type="journal article" date="2021" name="New Phytol.">
        <title>Evolutionary innovations through gain and loss of genes in the ectomycorrhizal Boletales.</title>
        <authorList>
            <person name="Wu G."/>
            <person name="Miyauchi S."/>
            <person name="Morin E."/>
            <person name="Kuo A."/>
            <person name="Drula E."/>
            <person name="Varga T."/>
            <person name="Kohler A."/>
            <person name="Feng B."/>
            <person name="Cao Y."/>
            <person name="Lipzen A."/>
            <person name="Daum C."/>
            <person name="Hundley H."/>
            <person name="Pangilinan J."/>
            <person name="Johnson J."/>
            <person name="Barry K."/>
            <person name="LaButti K."/>
            <person name="Ng V."/>
            <person name="Ahrendt S."/>
            <person name="Min B."/>
            <person name="Choi I.G."/>
            <person name="Park H."/>
            <person name="Plett J.M."/>
            <person name="Magnuson J."/>
            <person name="Spatafora J.W."/>
            <person name="Nagy L.G."/>
            <person name="Henrissat B."/>
            <person name="Grigoriev I.V."/>
            <person name="Yang Z.L."/>
            <person name="Xu J."/>
            <person name="Martin F.M."/>
        </authorList>
    </citation>
    <scope>NUCLEOTIDE SEQUENCE</scope>
    <source>
        <strain evidence="1">KKN 215</strain>
    </source>
</reference>
<sequence length="75" mass="8642">MRWYRRIWYFALASDLFAALSPNFPVLATPMAWLFLKGLDLQVYTTIPVQSVSTSTIKLDEKLVTSNSIRKDEIC</sequence>
<dbReference type="AlphaFoldDB" id="A0A8K0XRE8"/>
<accession>A0A8K0XRE8</accession>
<dbReference type="Proteomes" id="UP000813824">
    <property type="component" value="Unassembled WGS sequence"/>
</dbReference>